<keyword evidence="1" id="KW-0489">Methyltransferase</keyword>
<keyword evidence="2" id="KW-0808">Transferase</keyword>
<evidence type="ECO:0000313" key="5">
    <source>
        <dbReference type="Proteomes" id="UP000381693"/>
    </source>
</evidence>
<protein>
    <recommendedName>
        <fullName evidence="3">Histidine-specific methyltransferase SAM-dependent domain-containing protein</fullName>
    </recommendedName>
</protein>
<dbReference type="InterPro" id="IPR029063">
    <property type="entry name" value="SAM-dependent_MTases_sf"/>
</dbReference>
<evidence type="ECO:0000256" key="2">
    <source>
        <dbReference type="ARBA" id="ARBA00022679"/>
    </source>
</evidence>
<dbReference type="Gene3D" id="3.40.50.150">
    <property type="entry name" value="Vaccinia Virus protein VP39"/>
    <property type="match status" value="1"/>
</dbReference>
<evidence type="ECO:0000256" key="1">
    <source>
        <dbReference type="ARBA" id="ARBA00022603"/>
    </source>
</evidence>
<dbReference type="InterPro" id="IPR051128">
    <property type="entry name" value="EgtD_Methyltrsf_superfamily"/>
</dbReference>
<dbReference type="SUPFAM" id="SSF53335">
    <property type="entry name" value="S-adenosyl-L-methionine-dependent methyltransferases"/>
    <property type="match status" value="1"/>
</dbReference>
<reference evidence="4" key="1">
    <citation type="submission" date="2019-09" db="EMBL/GenBank/DDBJ databases">
        <authorList>
            <person name="Cremers G."/>
        </authorList>
    </citation>
    <scope>NUCLEOTIDE SEQUENCE [LARGE SCALE GENOMIC DNA]</scope>
    <source>
        <strain evidence="4">3B</strain>
    </source>
</reference>
<gene>
    <name evidence="4" type="ORF">MAMC_00580</name>
</gene>
<dbReference type="InterPro" id="IPR019257">
    <property type="entry name" value="MeTrfase_dom"/>
</dbReference>
<evidence type="ECO:0000259" key="3">
    <source>
        <dbReference type="Pfam" id="PF10017"/>
    </source>
</evidence>
<dbReference type="EMBL" id="CABFUZ020000087">
    <property type="protein sequence ID" value="VVM05437.1"/>
    <property type="molecule type" value="Genomic_DNA"/>
</dbReference>
<dbReference type="GO" id="GO:0032259">
    <property type="term" value="P:methylation"/>
    <property type="evidence" value="ECO:0007669"/>
    <property type="project" value="UniProtKB-KW"/>
</dbReference>
<proteinExistence type="predicted"/>
<name>A0A5E6M876_9BACT</name>
<dbReference type="GO" id="GO:0008168">
    <property type="term" value="F:methyltransferase activity"/>
    <property type="evidence" value="ECO:0007669"/>
    <property type="project" value="UniProtKB-KW"/>
</dbReference>
<dbReference type="Pfam" id="PF10017">
    <property type="entry name" value="Methyltransf_33"/>
    <property type="match status" value="1"/>
</dbReference>
<keyword evidence="5" id="KW-1185">Reference proteome</keyword>
<evidence type="ECO:0000313" key="4">
    <source>
        <dbReference type="EMBL" id="VVM05437.1"/>
    </source>
</evidence>
<accession>A0A5E6M876</accession>
<dbReference type="Proteomes" id="UP000381693">
    <property type="component" value="Unassembled WGS sequence"/>
</dbReference>
<organism evidence="4 5">
    <name type="scientific">Methylacidimicrobium cyclopophantes</name>
    <dbReference type="NCBI Taxonomy" id="1041766"/>
    <lineage>
        <taxon>Bacteria</taxon>
        <taxon>Pseudomonadati</taxon>
        <taxon>Verrucomicrobiota</taxon>
        <taxon>Methylacidimicrobium</taxon>
    </lineage>
</organism>
<comment type="caution">
    <text evidence="4">The sequence shown here is derived from an EMBL/GenBank/DDBJ whole genome shotgun (WGS) entry which is preliminary data.</text>
</comment>
<dbReference type="PANTHER" id="PTHR43397:SF1">
    <property type="entry name" value="ERGOTHIONEINE BIOSYNTHESIS PROTEIN 1"/>
    <property type="match status" value="1"/>
</dbReference>
<feature type="domain" description="Histidine-specific methyltransferase SAM-dependent" evidence="3">
    <location>
        <begin position="69"/>
        <end position="321"/>
    </location>
</feature>
<dbReference type="OrthoDB" id="184094at2"/>
<dbReference type="RefSeq" id="WP_142524674.1">
    <property type="nucleotide sequence ID" value="NZ_CABFUZ020000087.1"/>
</dbReference>
<dbReference type="PANTHER" id="PTHR43397">
    <property type="entry name" value="ERGOTHIONEINE BIOSYNTHESIS PROTEIN 1"/>
    <property type="match status" value="1"/>
</dbReference>
<sequence length="334" mass="37609">MKKEFFYVEVAESHLPAVWMAAKRTSLEQGEIAPFFHYATARQANLWMALFRRYSPFSQEEGRGLYSRAAKESVATLCERPGQLVSLGCGTAEKESLVYDALLGRSWKADWVCIDGSLSLLLEADRLARSRGEGVRLVLADIVVPDLLDRLLPEGAVSRLITAFGLIPNLRPDTFLEKLRVQVARQDRLLLGVNLAPAPEESPESYRASAEEILPQYANRSTRLWLTELLRDWGLREMVESYEVKGVENEGWIRFEATVRWKRDREILLEDGSSVAVQRGSSLRLFSSYRFTREGFARLLRATGFEPVASWTVSSGEEGVWLAAPSDSCSKPTV</sequence>
<dbReference type="AlphaFoldDB" id="A0A5E6M876"/>